<protein>
    <submittedName>
        <fullName evidence="1">Uncharacterized protein</fullName>
    </submittedName>
</protein>
<gene>
    <name evidence="1" type="ORF">SAMN05444487_10496</name>
</gene>
<dbReference type="STRING" id="1048340.SAMN05444487_10496"/>
<dbReference type="RefSeq" id="WP_091737333.1">
    <property type="nucleotide sequence ID" value="NZ_FNNQ01000004.1"/>
</dbReference>
<sequence length="100" mass="12164">MEIEERPLVLRLMERGSDQGQQTMATGEVVIRPRRKLRLLRAFEIKFIRGPRDRSLWREEGRLEAHQQRDFLQSGNSDLAHFRRFPRAEKEAHQVRWNWR</sequence>
<evidence type="ECO:0000313" key="2">
    <source>
        <dbReference type="Proteomes" id="UP000198534"/>
    </source>
</evidence>
<keyword evidence="2" id="KW-1185">Reference proteome</keyword>
<organism evidence="1 2">
    <name type="scientific">Marininema mesophilum</name>
    <dbReference type="NCBI Taxonomy" id="1048340"/>
    <lineage>
        <taxon>Bacteria</taxon>
        <taxon>Bacillati</taxon>
        <taxon>Bacillota</taxon>
        <taxon>Bacilli</taxon>
        <taxon>Bacillales</taxon>
        <taxon>Thermoactinomycetaceae</taxon>
        <taxon>Marininema</taxon>
    </lineage>
</organism>
<evidence type="ECO:0000313" key="1">
    <source>
        <dbReference type="EMBL" id="SDW55164.1"/>
    </source>
</evidence>
<proteinExistence type="predicted"/>
<dbReference type="EMBL" id="FNNQ01000004">
    <property type="protein sequence ID" value="SDW55164.1"/>
    <property type="molecule type" value="Genomic_DNA"/>
</dbReference>
<name>A0A1H2UI22_9BACL</name>
<dbReference type="Proteomes" id="UP000198534">
    <property type="component" value="Unassembled WGS sequence"/>
</dbReference>
<reference evidence="1 2" key="1">
    <citation type="submission" date="2016-10" db="EMBL/GenBank/DDBJ databases">
        <authorList>
            <person name="de Groot N.N."/>
        </authorList>
    </citation>
    <scope>NUCLEOTIDE SEQUENCE [LARGE SCALE GENOMIC DNA]</scope>
    <source>
        <strain evidence="1 2">DSM 45610</strain>
    </source>
</reference>
<dbReference type="AlphaFoldDB" id="A0A1H2UI22"/>
<dbReference type="OrthoDB" id="2991201at2"/>
<accession>A0A1H2UI22</accession>